<gene>
    <name evidence="2" type="ORF">MNB_SM-7-264</name>
</gene>
<dbReference type="AlphaFoldDB" id="A0A1W1BPG8"/>
<feature type="coiled-coil region" evidence="1">
    <location>
        <begin position="64"/>
        <end position="129"/>
    </location>
</feature>
<dbReference type="EMBL" id="FPHB01000034">
    <property type="protein sequence ID" value="SFV55367.1"/>
    <property type="molecule type" value="Genomic_DNA"/>
</dbReference>
<name>A0A1W1BPG8_9ZZZZ</name>
<proteinExistence type="predicted"/>
<evidence type="ECO:0000256" key="1">
    <source>
        <dbReference type="SAM" id="Coils"/>
    </source>
</evidence>
<protein>
    <submittedName>
        <fullName evidence="2">Uncharacterized protein</fullName>
    </submittedName>
</protein>
<sequence length="214" mass="25583">MKRVVFIVAISTLIYGDEIERINLLVDEIDGMRKGYEKCTQQLQICRSQKPKQQECKKGSLKTNQVDKRMIQNLQNENNNLKIKIKRYKDLQVENNNLKNQINKYKNLLKIKTEEIEDLQKKLTIAKKKTSQKRSHKHFKIITTQPKTFRTRIKADIFDKPDGLKIDRWEKGRSFTSYIKSGNWIKITGYFIDKKWTKAKKDLWIKEEDVFERD</sequence>
<keyword evidence="1" id="KW-0175">Coiled coil</keyword>
<accession>A0A1W1BPG8</accession>
<organism evidence="2">
    <name type="scientific">hydrothermal vent metagenome</name>
    <dbReference type="NCBI Taxonomy" id="652676"/>
    <lineage>
        <taxon>unclassified sequences</taxon>
        <taxon>metagenomes</taxon>
        <taxon>ecological metagenomes</taxon>
    </lineage>
</organism>
<reference evidence="2" key="1">
    <citation type="submission" date="2016-10" db="EMBL/GenBank/DDBJ databases">
        <authorList>
            <person name="de Groot N.N."/>
        </authorList>
    </citation>
    <scope>NUCLEOTIDE SEQUENCE</scope>
</reference>
<evidence type="ECO:0000313" key="2">
    <source>
        <dbReference type="EMBL" id="SFV55367.1"/>
    </source>
</evidence>